<feature type="region of interest" description="Disordered" evidence="1">
    <location>
        <begin position="62"/>
        <end position="364"/>
    </location>
</feature>
<organism evidence="3 4">
    <name type="scientific">Granulicella mallensis (strain ATCC BAA-1857 / DSM 23137 / MP5ACTX8)</name>
    <dbReference type="NCBI Taxonomy" id="682795"/>
    <lineage>
        <taxon>Bacteria</taxon>
        <taxon>Pseudomonadati</taxon>
        <taxon>Acidobacteriota</taxon>
        <taxon>Terriglobia</taxon>
        <taxon>Terriglobales</taxon>
        <taxon>Acidobacteriaceae</taxon>
        <taxon>Granulicella</taxon>
    </lineage>
</organism>
<keyword evidence="2" id="KW-0812">Transmembrane</keyword>
<feature type="compositionally biased region" description="Low complexity" evidence="1">
    <location>
        <begin position="260"/>
        <end position="273"/>
    </location>
</feature>
<reference evidence="3 4" key="1">
    <citation type="submission" date="2011-11" db="EMBL/GenBank/DDBJ databases">
        <title>Complete sequence of Granulicella mallensis MP5ACTX8.</title>
        <authorList>
            <consortium name="US DOE Joint Genome Institute"/>
            <person name="Lucas S."/>
            <person name="Copeland A."/>
            <person name="Lapidus A."/>
            <person name="Cheng J.-F."/>
            <person name="Goodwin L."/>
            <person name="Pitluck S."/>
            <person name="Peters L."/>
            <person name="Lu M."/>
            <person name="Detter J.C."/>
            <person name="Han C."/>
            <person name="Tapia R."/>
            <person name="Land M."/>
            <person name="Hauser L."/>
            <person name="Kyrpides N."/>
            <person name="Ivanova N."/>
            <person name="Mikhailova N."/>
            <person name="Pagani I."/>
            <person name="Rawat S."/>
            <person name="Mannisto M."/>
            <person name="Haggblom M."/>
            <person name="Woyke T."/>
        </authorList>
    </citation>
    <scope>NUCLEOTIDE SEQUENCE [LARGE SCALE GENOMIC DNA]</scope>
    <source>
        <strain evidence="4">ATCC BAA-1857 / DSM 23137 / MP5ACTX8</strain>
    </source>
</reference>
<keyword evidence="2" id="KW-0472">Membrane</keyword>
<dbReference type="KEGG" id="gma:AciX8_2880"/>
<dbReference type="AlphaFoldDB" id="G8NPU4"/>
<feature type="compositionally biased region" description="Polar residues" evidence="1">
    <location>
        <begin position="219"/>
        <end position="234"/>
    </location>
</feature>
<sequence>MGDQKEDFKDNSEQSRAGFSKGTNPLKEEASFEQLLGQLDIRSSRPEAEGSVTRLFSLVKDSAESNPAAAVQPDAGKQESQPPAVPGMNASESKSREVPAIPPTQQEPRNEAPGDFTRIFTKLPTPRTAQPAILSELPAANPPAPSTSSGGDSFTQFFQTLEPAKTSSVDSGRSSRLSPATEPLAKGTPVPAETYQPQPFSAFSDPVRSQPASGGFTELLNSLGSDRGSNSSNAPVDAAKSSFASPARRSDETRAFGDRSFAQSSASFASSSAPDTAPRPGEFTQLLQSLQRPPEPRPGGNPTPTPSLPALAPSSERNVADNNPTSEASSDFTRVMKSAAARSNSEAAPSQPSASPATPPQQNNAAAGAAVNVLQVAPHMTPAALPAIAARTLLERLAPWLLVMNGVLLVLLTVLVSLFLLHQHH</sequence>
<feature type="compositionally biased region" description="Low complexity" evidence="1">
    <location>
        <begin position="167"/>
        <end position="178"/>
    </location>
</feature>
<dbReference type="EMBL" id="CP003130">
    <property type="protein sequence ID" value="AEU37183.1"/>
    <property type="molecule type" value="Genomic_DNA"/>
</dbReference>
<dbReference type="Proteomes" id="UP000007113">
    <property type="component" value="Chromosome"/>
</dbReference>
<feature type="compositionally biased region" description="Pro residues" evidence="1">
    <location>
        <begin position="296"/>
        <end position="307"/>
    </location>
</feature>
<accession>G8NPU4</accession>
<evidence type="ECO:0000256" key="2">
    <source>
        <dbReference type="SAM" id="Phobius"/>
    </source>
</evidence>
<evidence type="ECO:0000313" key="4">
    <source>
        <dbReference type="Proteomes" id="UP000007113"/>
    </source>
</evidence>
<protein>
    <submittedName>
        <fullName evidence="3">Uncharacterized protein</fullName>
    </submittedName>
</protein>
<feature type="compositionally biased region" description="Basic and acidic residues" evidence="1">
    <location>
        <begin position="248"/>
        <end position="257"/>
    </location>
</feature>
<feature type="compositionally biased region" description="Basic and acidic residues" evidence="1">
    <location>
        <begin position="1"/>
        <end position="13"/>
    </location>
</feature>
<feature type="transmembrane region" description="Helical" evidence="2">
    <location>
        <begin position="397"/>
        <end position="421"/>
    </location>
</feature>
<evidence type="ECO:0000256" key="1">
    <source>
        <dbReference type="SAM" id="MobiDB-lite"/>
    </source>
</evidence>
<evidence type="ECO:0000313" key="3">
    <source>
        <dbReference type="EMBL" id="AEU37183.1"/>
    </source>
</evidence>
<name>G8NPU4_GRAMM</name>
<keyword evidence="4" id="KW-1185">Reference proteome</keyword>
<feature type="compositionally biased region" description="Polar residues" evidence="1">
    <location>
        <begin position="150"/>
        <end position="159"/>
    </location>
</feature>
<feature type="compositionally biased region" description="Polar residues" evidence="1">
    <location>
        <begin position="14"/>
        <end position="23"/>
    </location>
</feature>
<proteinExistence type="predicted"/>
<feature type="compositionally biased region" description="Low complexity" evidence="1">
    <location>
        <begin position="347"/>
        <end position="364"/>
    </location>
</feature>
<gene>
    <name evidence="3" type="ordered locus">AciX8_2880</name>
</gene>
<dbReference type="HOGENOM" id="CLU_645235_0_0_0"/>
<feature type="compositionally biased region" description="Polar residues" evidence="1">
    <location>
        <begin position="316"/>
        <end position="332"/>
    </location>
</feature>
<keyword evidence="2" id="KW-1133">Transmembrane helix</keyword>
<feature type="region of interest" description="Disordered" evidence="1">
    <location>
        <begin position="1"/>
        <end position="29"/>
    </location>
</feature>